<dbReference type="Gene3D" id="3.40.50.720">
    <property type="entry name" value="NAD(P)-binding Rossmann-like Domain"/>
    <property type="match status" value="1"/>
</dbReference>
<protein>
    <submittedName>
        <fullName evidence="2">NADP-dependent phosphogluconate dehydrogenase</fullName>
        <ecNumber evidence="2">1.1.1.44</ecNumber>
    </submittedName>
</protein>
<dbReference type="EMBL" id="SRPG01000064">
    <property type="protein sequence ID" value="TGN61932.1"/>
    <property type="molecule type" value="Genomic_DNA"/>
</dbReference>
<sequence>MAQARIGLIGLGTMGAALALNIAEKGFPIAVWNRTTEVTRRFAAEAGSLAPRVIPAGTLEALVAAIARPRTIILMVPAGEAVDAQLDALAPLLEADDLVIDAGNADFHDTNRRDEAGLPFRFLGMGISGGEEGARHGPAIMGGGAAADWDRVAPVMTA</sequence>
<dbReference type="RefSeq" id="WP_168217405.1">
    <property type="nucleotide sequence ID" value="NZ_SRPG01000064.1"/>
</dbReference>
<proteinExistence type="predicted"/>
<reference evidence="2 3" key="1">
    <citation type="submission" date="2019-03" db="EMBL/GenBank/DDBJ databases">
        <authorList>
            <person name="Li J."/>
        </authorList>
    </citation>
    <scope>NUCLEOTIDE SEQUENCE [LARGE SCALE GENOMIC DNA]</scope>
    <source>
        <strain evidence="2 3">3058</strain>
    </source>
</reference>
<keyword evidence="3" id="KW-1185">Reference proteome</keyword>
<dbReference type="GO" id="GO:0050661">
    <property type="term" value="F:NADP binding"/>
    <property type="evidence" value="ECO:0007669"/>
    <property type="project" value="InterPro"/>
</dbReference>
<dbReference type="AlphaFoldDB" id="A0A4Z1CCW4"/>
<dbReference type="GO" id="GO:0004616">
    <property type="term" value="F:phosphogluconate dehydrogenase (decarboxylating) activity"/>
    <property type="evidence" value="ECO:0007669"/>
    <property type="project" value="UniProtKB-EC"/>
</dbReference>
<name>A0A4Z1CCW4_9RHOB</name>
<evidence type="ECO:0000313" key="3">
    <source>
        <dbReference type="Proteomes" id="UP000297972"/>
    </source>
</evidence>
<feature type="non-terminal residue" evidence="2">
    <location>
        <position position="158"/>
    </location>
</feature>
<dbReference type="InterPro" id="IPR006183">
    <property type="entry name" value="Pgluconate_DH"/>
</dbReference>
<dbReference type="PANTHER" id="PTHR11811">
    <property type="entry name" value="6-PHOSPHOGLUCONATE DEHYDROGENASE"/>
    <property type="match status" value="1"/>
</dbReference>
<dbReference type="InterPro" id="IPR006115">
    <property type="entry name" value="6PGDH_NADP-bd"/>
</dbReference>
<gene>
    <name evidence="2" type="ORF">E4L95_08655</name>
</gene>
<dbReference type="SUPFAM" id="SSF51735">
    <property type="entry name" value="NAD(P)-binding Rossmann-fold domains"/>
    <property type="match status" value="1"/>
</dbReference>
<organism evidence="2 3">
    <name type="scientific">Paracoccus liaowanqingii</name>
    <dbReference type="NCBI Taxonomy" id="2560053"/>
    <lineage>
        <taxon>Bacteria</taxon>
        <taxon>Pseudomonadati</taxon>
        <taxon>Pseudomonadota</taxon>
        <taxon>Alphaproteobacteria</taxon>
        <taxon>Rhodobacterales</taxon>
        <taxon>Paracoccaceae</taxon>
        <taxon>Paracoccus</taxon>
    </lineage>
</organism>
<keyword evidence="2" id="KW-0560">Oxidoreductase</keyword>
<feature type="domain" description="6-phosphogluconate dehydrogenase NADP-binding" evidence="1">
    <location>
        <begin position="5"/>
        <end position="157"/>
    </location>
</feature>
<comment type="caution">
    <text evidence="2">The sequence shown here is derived from an EMBL/GenBank/DDBJ whole genome shotgun (WGS) entry which is preliminary data.</text>
</comment>
<dbReference type="Pfam" id="PF03446">
    <property type="entry name" value="NAD_binding_2"/>
    <property type="match status" value="1"/>
</dbReference>
<dbReference type="Proteomes" id="UP000297972">
    <property type="component" value="Unassembled WGS sequence"/>
</dbReference>
<dbReference type="EC" id="1.1.1.44" evidence="2"/>
<dbReference type="PRINTS" id="PR00076">
    <property type="entry name" value="6PGDHDRGNASE"/>
</dbReference>
<dbReference type="InterPro" id="IPR036291">
    <property type="entry name" value="NAD(P)-bd_dom_sf"/>
</dbReference>
<accession>A0A4Z1CCW4</accession>
<evidence type="ECO:0000313" key="2">
    <source>
        <dbReference type="EMBL" id="TGN61932.1"/>
    </source>
</evidence>
<evidence type="ECO:0000259" key="1">
    <source>
        <dbReference type="Pfam" id="PF03446"/>
    </source>
</evidence>